<proteinExistence type="predicted"/>
<dbReference type="EMBL" id="BOON01000018">
    <property type="protein sequence ID" value="GII22529.1"/>
    <property type="molecule type" value="Genomic_DNA"/>
</dbReference>
<dbReference type="Proteomes" id="UP000599074">
    <property type="component" value="Unassembled WGS sequence"/>
</dbReference>
<organism evidence="2 3">
    <name type="scientific">Planosporangium mesophilum</name>
    <dbReference type="NCBI Taxonomy" id="689768"/>
    <lineage>
        <taxon>Bacteria</taxon>
        <taxon>Bacillati</taxon>
        <taxon>Actinomycetota</taxon>
        <taxon>Actinomycetes</taxon>
        <taxon>Micromonosporales</taxon>
        <taxon>Micromonosporaceae</taxon>
        <taxon>Planosporangium</taxon>
    </lineage>
</organism>
<dbReference type="PANTHER" id="PTHR32305:SF17">
    <property type="entry name" value="TRNA NUCLEASE WAPA"/>
    <property type="match status" value="1"/>
</dbReference>
<dbReference type="RefSeq" id="WP_275408516.1">
    <property type="nucleotide sequence ID" value="NZ_BOON01000018.1"/>
</dbReference>
<dbReference type="NCBIfam" id="TIGR03696">
    <property type="entry name" value="Rhs_assc_core"/>
    <property type="match status" value="1"/>
</dbReference>
<evidence type="ECO:0000256" key="1">
    <source>
        <dbReference type="SAM" id="MobiDB-lite"/>
    </source>
</evidence>
<dbReference type="NCBIfam" id="TIGR01643">
    <property type="entry name" value="YD_repeat_2x"/>
    <property type="match status" value="1"/>
</dbReference>
<feature type="region of interest" description="Disordered" evidence="1">
    <location>
        <begin position="1"/>
        <end position="27"/>
    </location>
</feature>
<reference evidence="2" key="1">
    <citation type="submission" date="2021-01" db="EMBL/GenBank/DDBJ databases">
        <title>Whole genome shotgun sequence of Planosporangium mesophilum NBRC 109066.</title>
        <authorList>
            <person name="Komaki H."/>
            <person name="Tamura T."/>
        </authorList>
    </citation>
    <scope>NUCLEOTIDE SEQUENCE</scope>
    <source>
        <strain evidence="2">NBRC 109066</strain>
    </source>
</reference>
<feature type="compositionally biased region" description="Low complexity" evidence="1">
    <location>
        <begin position="1"/>
        <end position="12"/>
    </location>
</feature>
<evidence type="ECO:0000313" key="2">
    <source>
        <dbReference type="EMBL" id="GII22529.1"/>
    </source>
</evidence>
<dbReference type="Gene3D" id="2.180.10.10">
    <property type="entry name" value="RHS repeat-associated core"/>
    <property type="match status" value="2"/>
</dbReference>
<dbReference type="InterPro" id="IPR050708">
    <property type="entry name" value="T6SS_VgrG/RHS"/>
</dbReference>
<sequence>MLGPVPAAAAPRKPAPPPPVSKGRAVTGVTPLPLHFAKPGNDPAKRKFTPTATTWPAAGAASITVTAPAAGVKEGAKARGAKTPAWVQAVADATGRYTGPAKVDVRVLDHAAATAAGIDGVLLTVKPSGPGAGDVRVGIDYAAFAQAYGGNYGQRLRLVALPACVLTAPKTVDCRRVTPLDSVNDRAAKSVSAKVPVGGSSATAASSSTPMVMAATTSTDPGAEGGAAGTYAATTLAPSGSWTGGGSTGSFTYTYPITTPPAASPLIPKVGLGYDSGDVDGKTASTQVQASWVGDGWTTPHSFIEQSFMSCADNPEGIASPVSTSDLCYNGPVLTMSLNGSSTSLVWDAGKQVWKADNDTGMVITHVTNSGNGTGTDNTDYWKVTARDGMVFSFGRNQLPGWASGKPTTNSVDSVPVYSAHQGDPCYSSAGFAPSVCTMAYRWNLDYVTDVHGNAMSYYYQQDTNFYGQNKGAKNTQYIRDSRLDHIDYGFTDGNAYGTVPDKVVFTTGDRCLSGTCQPLNATNKANWPDVPFDLVCASGATCTAYGPSFFSTVRLTSIVMQQYSTASSSYVTVDSYALTQTMPETGDGTSPTLWLASITHTGSATTGGGSTTPITLPPVSFTSVKLQNRVDTVTDGLPAFYRHRIATITTESGSVISATYQLIDSCAGPVTLTPASNTSSCYPVYWTPAGYTKPFLDWFNKYVVTKVTQTDPTGGAAATATSYSYLGGAAWHFDDNEVVQAKYRTYGQFRGYGRVQTRGGDGVNDKQTLSETTYYRGMSNNNNSTAVTVTDSAGGNHDDTNQLAGKPLETTAYLGDGGPIDHSIITSYWVSAATATRNRSGLPALTANWVAPIETYTRQAVTSGGSTTWRYTETDNSYDADTASATFGLLRRSYSHTVPADPTYDRCATTGYAAANTAANLVGLVAETETDSVACGGFTQGSPASVPAALNTLTAPTTVDRPAQVVSAMRTFYEDPTFSTAFPQSAAPSKGDATMVQSASTYTSGAFVYQTTKQTSYDSYGRVTATWDGNGNKTSRSYTTDAVGLIIGSTVTNPLGQATSTTVDAQRGVPLTTTDTNGVVTTQQYDPLGRITSVWLASRATTTPANYTYAYQVSNTGITAVTTRKLNDSSGYQTSTLIYDALLRERQAQTMTPQAGRMVTDTFYDTRGWVATKYSGWWDSSTTPNTTLVSAANLKAQVPNADVYTYNGLGRVVQDAKTKNGQIVSTTTTVYGGDRTTVTPPTGGVTKTTVVDPLGRTTELDEYTSAPTVAAPADTFSGVWSVTGGTTVASRYGYDGQGNQSTLTDGKNNTWTSTFNLLGRVTAKTDPDVGASSMNYDGNGNLTETTDARGKTVSYTYDALNRKTGKYAAPVSGQTAANRLASWVYDNTNNAVTGMKYPLGHLTTATAYWGGAAYTTQYSNFNVFGESLGEKVTIPSATESLALAGTYTYQHAYSTTTGLLLKDVYPAAGGLPAETVNHGYAGVLDLPDTLGGATGYAQGVTYDAYGRVNQETIGASPNLAYLTNTYDDHTSRLTRQLVTRAVATPTNVDDQTYSYDLAGNVTKQVSTRLGAASPTETQCYSYDGLARLTQAWTATDNCAATPTPTDHSTVGDSLGAASAYWTTWSFDALGNRKDQTQHNLTGGTDTTTSYTYNGNNTNQPHTLTATNSTGASTASTSYGYDVAGNMTARTTPSQGSQTLTWNEASKLTAVTGGTAGNSSFKYDPDGNLLAQNDPGKTILYLPGQQLSLDTASGTVTGTRYYALPGGGTVIRTGSGSNYRFALADQHGTPTVYLDSTAQTPTWRQYTPYGDTRGATTTWPDNHGFLDKPVDTATGLTVVGARNYDPTTGRFISPDPVLDSSNPQSWNGYAYANNSPVTTSDPSGLMYPTDGGSSGTSFMDYYINSLTGNGSSGACACPSGTVGDVLNQGVSAASGGAKSSSPSDATMRNWVRELRGKATLHGAAAVYDQNGKRVFYDDTFFSGFKLPDESGTRETHVEARVRRLLGMNGYLREGYTIVIVVDDDLPPCGSNCDTKLAKIARENGVRVIYRTPNGKDSVGNPTNRSYGAENSHADLEGGGLRPEEVFPTRPTLFDMLPKAAPEVPRPSGIGEVGGERAGPGGVGRAAGAVGEVLGPIGFIADIIHFAKYGPCGFPGMEASCQPHNPLLDA</sequence>
<name>A0A8J3TCY6_9ACTN</name>
<gene>
    <name evidence="2" type="ORF">Pme01_21260</name>
</gene>
<protein>
    <submittedName>
        <fullName evidence="2">Type IV secretion protein Rhs</fullName>
    </submittedName>
</protein>
<dbReference type="Pfam" id="PF05593">
    <property type="entry name" value="RHS_repeat"/>
    <property type="match status" value="1"/>
</dbReference>
<dbReference type="InterPro" id="IPR006530">
    <property type="entry name" value="YD"/>
</dbReference>
<dbReference type="InterPro" id="IPR022385">
    <property type="entry name" value="Rhs_assc_core"/>
</dbReference>
<keyword evidence="3" id="KW-1185">Reference proteome</keyword>
<feature type="region of interest" description="Disordered" evidence="1">
    <location>
        <begin position="2050"/>
        <end position="2081"/>
    </location>
</feature>
<accession>A0A8J3TCY6</accession>
<feature type="compositionally biased region" description="Basic and acidic residues" evidence="1">
    <location>
        <begin position="2071"/>
        <end position="2081"/>
    </location>
</feature>
<evidence type="ECO:0000313" key="3">
    <source>
        <dbReference type="Proteomes" id="UP000599074"/>
    </source>
</evidence>
<comment type="caution">
    <text evidence="2">The sequence shown here is derived from an EMBL/GenBank/DDBJ whole genome shotgun (WGS) entry which is preliminary data.</text>
</comment>
<dbReference type="InterPro" id="IPR031325">
    <property type="entry name" value="RHS_repeat"/>
</dbReference>
<dbReference type="PANTHER" id="PTHR32305">
    <property type="match status" value="1"/>
</dbReference>